<evidence type="ECO:0000256" key="1">
    <source>
        <dbReference type="ARBA" id="ARBA00022527"/>
    </source>
</evidence>
<evidence type="ECO:0000256" key="4">
    <source>
        <dbReference type="PROSITE-ProRule" id="PRU10141"/>
    </source>
</evidence>
<dbReference type="PROSITE" id="PS50011">
    <property type="entry name" value="PROTEIN_KINASE_DOM"/>
    <property type="match status" value="1"/>
</dbReference>
<dbReference type="AlphaFoldDB" id="A0A9W7LAH4"/>
<accession>A0A9W7LAH4</accession>
<evidence type="ECO:0000259" key="7">
    <source>
        <dbReference type="PROSITE" id="PS50011"/>
    </source>
</evidence>
<dbReference type="SUPFAM" id="SSF63829">
    <property type="entry name" value="Calcium-dependent phosphotriesterase"/>
    <property type="match status" value="1"/>
</dbReference>
<dbReference type="OrthoDB" id="4062651at2759"/>
<dbReference type="PROSITE" id="PS00107">
    <property type="entry name" value="PROTEIN_KINASE_ATP"/>
    <property type="match status" value="1"/>
</dbReference>
<dbReference type="Gene3D" id="1.10.510.10">
    <property type="entry name" value="Transferase(Phosphotransferase) domain 1"/>
    <property type="match status" value="1"/>
</dbReference>
<keyword evidence="3 4" id="KW-0067">ATP-binding</keyword>
<keyword evidence="6" id="KW-0732">Signal</keyword>
<feature type="compositionally biased region" description="Low complexity" evidence="5">
    <location>
        <begin position="174"/>
        <end position="191"/>
    </location>
</feature>
<dbReference type="InterPro" id="IPR011009">
    <property type="entry name" value="Kinase-like_dom_sf"/>
</dbReference>
<dbReference type="PROSITE" id="PS00108">
    <property type="entry name" value="PROTEIN_KINASE_ST"/>
    <property type="match status" value="1"/>
</dbReference>
<dbReference type="SMART" id="SM00220">
    <property type="entry name" value="S_TKc"/>
    <property type="match status" value="1"/>
</dbReference>
<evidence type="ECO:0000256" key="6">
    <source>
        <dbReference type="SAM" id="SignalP"/>
    </source>
</evidence>
<keyword evidence="1" id="KW-0808">Transferase</keyword>
<reference evidence="9" key="1">
    <citation type="journal article" date="2023" name="Commun. Biol.">
        <title>Genome analysis of Parmales, the sister group of diatoms, reveals the evolutionary specialization of diatoms from phago-mixotrophs to photoautotrophs.</title>
        <authorList>
            <person name="Ban H."/>
            <person name="Sato S."/>
            <person name="Yoshikawa S."/>
            <person name="Yamada K."/>
            <person name="Nakamura Y."/>
            <person name="Ichinomiya M."/>
            <person name="Sato N."/>
            <person name="Blanc-Mathieu R."/>
            <person name="Endo H."/>
            <person name="Kuwata A."/>
            <person name="Ogata H."/>
        </authorList>
    </citation>
    <scope>NUCLEOTIDE SEQUENCE [LARGE SCALE GENOMIC DNA]</scope>
</reference>
<dbReference type="InterPro" id="IPR051681">
    <property type="entry name" value="Ser/Thr_Kinases-Pseudokinases"/>
</dbReference>
<dbReference type="EMBL" id="BRYA01000157">
    <property type="protein sequence ID" value="GMI41760.1"/>
    <property type="molecule type" value="Genomic_DNA"/>
</dbReference>
<dbReference type="PANTHER" id="PTHR44329">
    <property type="entry name" value="SERINE/THREONINE-PROTEIN KINASE TNNI3K-RELATED"/>
    <property type="match status" value="1"/>
</dbReference>
<evidence type="ECO:0000256" key="2">
    <source>
        <dbReference type="ARBA" id="ARBA00022741"/>
    </source>
</evidence>
<feature type="compositionally biased region" description="Basic and acidic residues" evidence="5">
    <location>
        <begin position="127"/>
        <end position="145"/>
    </location>
</feature>
<keyword evidence="1" id="KW-0418">Kinase</keyword>
<feature type="compositionally biased region" description="Basic and acidic residues" evidence="5">
    <location>
        <begin position="485"/>
        <end position="507"/>
    </location>
</feature>
<proteinExistence type="predicted"/>
<dbReference type="CDD" id="cd13999">
    <property type="entry name" value="STKc_MAP3K-like"/>
    <property type="match status" value="1"/>
</dbReference>
<evidence type="ECO:0000313" key="9">
    <source>
        <dbReference type="Proteomes" id="UP001165065"/>
    </source>
</evidence>
<keyword evidence="1" id="KW-0723">Serine/threonine-protein kinase</keyword>
<feature type="chain" id="PRO_5040748034" description="Protein kinase domain-containing protein" evidence="6">
    <location>
        <begin position="19"/>
        <end position="974"/>
    </location>
</feature>
<dbReference type="GO" id="GO:0005524">
    <property type="term" value="F:ATP binding"/>
    <property type="evidence" value="ECO:0007669"/>
    <property type="project" value="UniProtKB-UniRule"/>
</dbReference>
<evidence type="ECO:0000313" key="8">
    <source>
        <dbReference type="EMBL" id="GMI41760.1"/>
    </source>
</evidence>
<feature type="region of interest" description="Disordered" evidence="5">
    <location>
        <begin position="458"/>
        <end position="507"/>
    </location>
</feature>
<dbReference type="Proteomes" id="UP001165065">
    <property type="component" value="Unassembled WGS sequence"/>
</dbReference>
<evidence type="ECO:0000256" key="5">
    <source>
        <dbReference type="SAM" id="MobiDB-lite"/>
    </source>
</evidence>
<dbReference type="GO" id="GO:0004674">
    <property type="term" value="F:protein serine/threonine kinase activity"/>
    <property type="evidence" value="ECO:0007669"/>
    <property type="project" value="UniProtKB-KW"/>
</dbReference>
<name>A0A9W7LAH4_9STRA</name>
<feature type="domain" description="Protein kinase" evidence="7">
    <location>
        <begin position="701"/>
        <end position="967"/>
    </location>
</feature>
<feature type="binding site" evidence="4">
    <location>
        <position position="740"/>
    </location>
    <ligand>
        <name>ATP</name>
        <dbReference type="ChEBI" id="CHEBI:30616"/>
    </ligand>
</feature>
<gene>
    <name evidence="8" type="ORF">TrCOL_g9119</name>
</gene>
<feature type="compositionally biased region" description="Acidic residues" evidence="5">
    <location>
        <begin position="458"/>
        <end position="484"/>
    </location>
</feature>
<sequence length="974" mass="105329">MYLILALLLLNLVQGGSGWSSPTLIGSRGFFSNSYTSNEVDVYGSKHDTDGVDIADAKGGSYVNVPHLVVAGELTINSSQHRSRATLARMDLTTLQWSPKHPTLYLYSSSHNQDTGTVYALMSNHTKRGEGEKGGEKDKEKGGKKDKGRKQGGTRGGKKDGPTLHGHHKHDPPHSYSSSSTSSPSSSSPPSTNNLVVVGAFDTTCKDCQTMYCSVGNYDGEQFQKVGEGLCNGALSLGMKITTASMATPQNLFVGGSFTTRVWSGVESDFLKISNLAHYNSATSLWSPLSHAQLSCSWTTATVLALAYDPLKRRLYVGGKFNSIDGANIPAGLAVYDLGTGRLTAMEGGGVTLKNEIEDGVVSSLAFDESTRTLYVMGTFEILTAGKVECKGIASYDVDGGVWTCIADSRFAVAAGMEGNMVVTSSGVMVMGKAGEGSEWGDWGRPYAIARYGKGLEDEGLEDGDDDYGGDGSGGDDDDDDGDGDGDRDRDRDRDRDDDDSKGVDKGEKEGWRWLEGFPGWEKPLHTIVKGFGDYDDHIFIGGEDFLAMWSTSPAKKVGGKPKGLTTIFMAHSTNSTSPLPRVTGSIMSVAQLDIPKSSHIPPAPPLTPPKSGASYSVIAAYFLTLGTLVGIALAVLCNRHIWDVLLDRDTKGIALDTLSHNGYGSTDDNRRIQISFEKAMRSRHIKDNPYKIELIDPKEMILERIIGEGTFGRVWKARWKSSEVAVKEFVFAQAAVVGKSSQQREIIEEIVGEAGTMSCLRHPHILQLFGCSLTSQAIWIVSEVCSLGSLRQVLDDKKMKLGDKEKLRLAMDVADGMSYLHDKTPAIIHRDLKSHNIFVHGKGGGKSFIAKIGDWGSARAALAGNRTMTHGVGTACWLSPEVIKHARASKKSDVYGFAIVLWELATREEVYKGLNTMQIIAQVANEGLRPHTPSGCPWSHLMVKCWDEDPGKRLSFAKLLGELQLLYAEECAG</sequence>
<protein>
    <recommendedName>
        <fullName evidence="7">Protein kinase domain-containing protein</fullName>
    </recommendedName>
</protein>
<keyword evidence="2 4" id="KW-0547">Nucleotide-binding</keyword>
<dbReference type="InterPro" id="IPR017441">
    <property type="entry name" value="Protein_kinase_ATP_BS"/>
</dbReference>
<dbReference type="SUPFAM" id="SSF56112">
    <property type="entry name" value="Protein kinase-like (PK-like)"/>
    <property type="match status" value="1"/>
</dbReference>
<comment type="caution">
    <text evidence="8">The sequence shown here is derived from an EMBL/GenBank/DDBJ whole genome shotgun (WGS) entry which is preliminary data.</text>
</comment>
<dbReference type="InterPro" id="IPR001245">
    <property type="entry name" value="Ser-Thr/Tyr_kinase_cat_dom"/>
</dbReference>
<dbReference type="InterPro" id="IPR008271">
    <property type="entry name" value="Ser/Thr_kinase_AS"/>
</dbReference>
<feature type="signal peptide" evidence="6">
    <location>
        <begin position="1"/>
        <end position="18"/>
    </location>
</feature>
<feature type="region of interest" description="Disordered" evidence="5">
    <location>
        <begin position="126"/>
        <end position="194"/>
    </location>
</feature>
<organism evidence="8 9">
    <name type="scientific">Triparma columacea</name>
    <dbReference type="NCBI Taxonomy" id="722753"/>
    <lineage>
        <taxon>Eukaryota</taxon>
        <taxon>Sar</taxon>
        <taxon>Stramenopiles</taxon>
        <taxon>Ochrophyta</taxon>
        <taxon>Bolidophyceae</taxon>
        <taxon>Parmales</taxon>
        <taxon>Triparmaceae</taxon>
        <taxon>Triparma</taxon>
    </lineage>
</organism>
<dbReference type="InterPro" id="IPR000719">
    <property type="entry name" value="Prot_kinase_dom"/>
</dbReference>
<evidence type="ECO:0000256" key="3">
    <source>
        <dbReference type="ARBA" id="ARBA00022840"/>
    </source>
</evidence>
<keyword evidence="9" id="KW-1185">Reference proteome</keyword>
<dbReference type="Pfam" id="PF07714">
    <property type="entry name" value="PK_Tyr_Ser-Thr"/>
    <property type="match status" value="1"/>
</dbReference>